<name>A0ACC0AG71_CATRO</name>
<organism evidence="1 2">
    <name type="scientific">Catharanthus roseus</name>
    <name type="common">Madagascar periwinkle</name>
    <name type="synonym">Vinca rosea</name>
    <dbReference type="NCBI Taxonomy" id="4058"/>
    <lineage>
        <taxon>Eukaryota</taxon>
        <taxon>Viridiplantae</taxon>
        <taxon>Streptophyta</taxon>
        <taxon>Embryophyta</taxon>
        <taxon>Tracheophyta</taxon>
        <taxon>Spermatophyta</taxon>
        <taxon>Magnoliopsida</taxon>
        <taxon>eudicotyledons</taxon>
        <taxon>Gunneridae</taxon>
        <taxon>Pentapetalae</taxon>
        <taxon>asterids</taxon>
        <taxon>lamiids</taxon>
        <taxon>Gentianales</taxon>
        <taxon>Apocynaceae</taxon>
        <taxon>Rauvolfioideae</taxon>
        <taxon>Vinceae</taxon>
        <taxon>Catharanthinae</taxon>
        <taxon>Catharanthus</taxon>
    </lineage>
</organism>
<comment type="caution">
    <text evidence="1">The sequence shown here is derived from an EMBL/GenBank/DDBJ whole genome shotgun (WGS) entry which is preliminary data.</text>
</comment>
<keyword evidence="2" id="KW-1185">Reference proteome</keyword>
<evidence type="ECO:0000313" key="1">
    <source>
        <dbReference type="EMBL" id="KAI5659614.1"/>
    </source>
</evidence>
<evidence type="ECO:0000313" key="2">
    <source>
        <dbReference type="Proteomes" id="UP001060085"/>
    </source>
</evidence>
<accession>A0ACC0AG71</accession>
<reference evidence="2" key="1">
    <citation type="journal article" date="2023" name="Nat. Plants">
        <title>Single-cell RNA sequencing provides a high-resolution roadmap for understanding the multicellular compartmentation of specialized metabolism.</title>
        <authorList>
            <person name="Sun S."/>
            <person name="Shen X."/>
            <person name="Li Y."/>
            <person name="Li Y."/>
            <person name="Wang S."/>
            <person name="Li R."/>
            <person name="Zhang H."/>
            <person name="Shen G."/>
            <person name="Guo B."/>
            <person name="Wei J."/>
            <person name="Xu J."/>
            <person name="St-Pierre B."/>
            <person name="Chen S."/>
            <person name="Sun C."/>
        </authorList>
    </citation>
    <scope>NUCLEOTIDE SEQUENCE [LARGE SCALE GENOMIC DNA]</scope>
</reference>
<protein>
    <submittedName>
        <fullName evidence="1">Uncharacterized protein</fullName>
    </submittedName>
</protein>
<gene>
    <name evidence="1" type="ORF">M9H77_28407</name>
</gene>
<proteinExistence type="predicted"/>
<dbReference type="EMBL" id="CM044706">
    <property type="protein sequence ID" value="KAI5659614.1"/>
    <property type="molecule type" value="Genomic_DNA"/>
</dbReference>
<sequence>MACWKNPMLQNFFSLYLEEVGKGCITLKRNIPWVDISLELKKKKGIYLSISQLKSRWKNEKLRYTACSKLVSAAGSTYYDPIKNKVNWSKQQWEEYLKINSQAEQCFYRSLENSTEMMSIFDV</sequence>
<dbReference type="Proteomes" id="UP001060085">
    <property type="component" value="Linkage Group LG06"/>
</dbReference>